<evidence type="ECO:0000256" key="8">
    <source>
        <dbReference type="ARBA" id="ARBA00023014"/>
    </source>
</evidence>
<dbReference type="InterPro" id="IPR015424">
    <property type="entry name" value="PyrdxlP-dep_Trfase"/>
</dbReference>
<dbReference type="EC" id="2.8.1.7" evidence="3"/>
<dbReference type="SUPFAM" id="SSF53383">
    <property type="entry name" value="PLP-dependent transferases"/>
    <property type="match status" value="1"/>
</dbReference>
<dbReference type="EMBL" id="PEYM01000062">
    <property type="protein sequence ID" value="PIS30135.1"/>
    <property type="molecule type" value="Genomic_DNA"/>
</dbReference>
<dbReference type="InterPro" id="IPR015421">
    <property type="entry name" value="PyrdxlP-dep_Trfase_major"/>
</dbReference>
<dbReference type="Pfam" id="PF00266">
    <property type="entry name" value="Aminotran_5"/>
    <property type="match status" value="1"/>
</dbReference>
<dbReference type="Gene3D" id="3.90.1150.10">
    <property type="entry name" value="Aspartate Aminotransferase, domain 1"/>
    <property type="match status" value="1"/>
</dbReference>
<dbReference type="GO" id="GO:0051536">
    <property type="term" value="F:iron-sulfur cluster binding"/>
    <property type="evidence" value="ECO:0007669"/>
    <property type="project" value="UniProtKB-KW"/>
</dbReference>
<proteinExistence type="inferred from homology"/>
<gene>
    <name evidence="12" type="ORF">COT42_03605</name>
</gene>
<dbReference type="Gene3D" id="3.40.640.10">
    <property type="entry name" value="Type I PLP-dependent aspartate aminotransferase-like (Major domain)"/>
    <property type="match status" value="1"/>
</dbReference>
<dbReference type="Proteomes" id="UP000231343">
    <property type="component" value="Unassembled WGS sequence"/>
</dbReference>
<accession>A0A2H0XYX8</accession>
<comment type="similarity">
    <text evidence="2">Belongs to the class-V pyridoxal-phosphate-dependent aminotransferase family. NifS/IscS subfamily.</text>
</comment>
<sequence length="383" mass="41653">MRTIYLDYNATTPIDQEVLAEMLPFLKKHFGNPSSSHVFGQAAKAGVERARKRVASLLGCDTSEIVFTSGGSEANNLALKGVVETLSAKGNHIITSQIEHPAILNPCKYLERKGFKVTYLPVDQYGMIAPDDVKKAITSPPAGRAGKTILITIMHANNEVGTVQPLAEIGHLARRHGILFHTDAAQTIGKIETKVNKLKVDLLSIAGHKFYAPKGVGALYVRKGLKLEPLIHGAGHENCRRAGTENVAAIVGLGKAAEIATRDLKKYQSQVFNLREKLFKGILERVETVKLNGQPAKRLPNTLNLSFEGIDSEELLLKLKNIALSTGSACHAGHKEPSKVLLAMGIEPQLALGTVRFSLGKYNTAQEINQVVKILSRLVNQKR</sequence>
<dbReference type="PANTHER" id="PTHR11601">
    <property type="entry name" value="CYSTEINE DESULFURYLASE FAMILY MEMBER"/>
    <property type="match status" value="1"/>
</dbReference>
<dbReference type="PROSITE" id="PS00595">
    <property type="entry name" value="AA_TRANSFER_CLASS_5"/>
    <property type="match status" value="1"/>
</dbReference>
<evidence type="ECO:0000256" key="2">
    <source>
        <dbReference type="ARBA" id="ARBA00006490"/>
    </source>
</evidence>
<dbReference type="PIRSF" id="PIRSF005572">
    <property type="entry name" value="NifS"/>
    <property type="match status" value="1"/>
</dbReference>
<evidence type="ECO:0000256" key="1">
    <source>
        <dbReference type="ARBA" id="ARBA00001933"/>
    </source>
</evidence>
<evidence type="ECO:0000256" key="7">
    <source>
        <dbReference type="ARBA" id="ARBA00023004"/>
    </source>
</evidence>
<evidence type="ECO:0000256" key="9">
    <source>
        <dbReference type="ARBA" id="ARBA00050776"/>
    </source>
</evidence>
<dbReference type="InterPro" id="IPR015422">
    <property type="entry name" value="PyrdxlP-dep_Trfase_small"/>
</dbReference>
<evidence type="ECO:0000256" key="3">
    <source>
        <dbReference type="ARBA" id="ARBA00012239"/>
    </source>
</evidence>
<dbReference type="InterPro" id="IPR016454">
    <property type="entry name" value="Cysteine_dSase"/>
</dbReference>
<protein>
    <recommendedName>
        <fullName evidence="3">cysteine desulfurase</fullName>
        <ecNumber evidence="3">2.8.1.7</ecNumber>
    </recommendedName>
</protein>
<reference evidence="12 13" key="1">
    <citation type="submission" date="2017-09" db="EMBL/GenBank/DDBJ databases">
        <title>Depth-based differentiation of microbial function through sediment-hosted aquifers and enrichment of novel symbionts in the deep terrestrial subsurface.</title>
        <authorList>
            <person name="Probst A.J."/>
            <person name="Ladd B."/>
            <person name="Jarett J.K."/>
            <person name="Geller-Mcgrath D.E."/>
            <person name="Sieber C.M."/>
            <person name="Emerson J.B."/>
            <person name="Anantharaman K."/>
            <person name="Thomas B.C."/>
            <person name="Malmstrom R."/>
            <person name="Stieglmeier M."/>
            <person name="Klingl A."/>
            <person name="Woyke T."/>
            <person name="Ryan C.M."/>
            <person name="Banfield J.F."/>
        </authorList>
    </citation>
    <scope>NUCLEOTIDE SEQUENCE [LARGE SCALE GENOMIC DNA]</scope>
    <source>
        <strain evidence="12">CG08_land_8_20_14_0_20_45_16</strain>
    </source>
</reference>
<keyword evidence="7" id="KW-0408">Iron</keyword>
<evidence type="ECO:0000256" key="4">
    <source>
        <dbReference type="ARBA" id="ARBA00022679"/>
    </source>
</evidence>
<keyword evidence="5" id="KW-0479">Metal-binding</keyword>
<dbReference type="InterPro" id="IPR000192">
    <property type="entry name" value="Aminotrans_V_dom"/>
</dbReference>
<keyword evidence="6" id="KW-0663">Pyridoxal phosphate</keyword>
<evidence type="ECO:0000313" key="13">
    <source>
        <dbReference type="Proteomes" id="UP000231343"/>
    </source>
</evidence>
<dbReference type="NCBIfam" id="NF002806">
    <property type="entry name" value="PRK02948.1"/>
    <property type="match status" value="1"/>
</dbReference>
<keyword evidence="4" id="KW-0808">Transferase</keyword>
<comment type="cofactor">
    <cofactor evidence="1 10">
        <name>pyridoxal 5'-phosphate</name>
        <dbReference type="ChEBI" id="CHEBI:597326"/>
    </cofactor>
</comment>
<organism evidence="12 13">
    <name type="scientific">Candidatus Saganbacteria bacterium CG08_land_8_20_14_0_20_45_16</name>
    <dbReference type="NCBI Taxonomy" id="2014293"/>
    <lineage>
        <taxon>Bacteria</taxon>
        <taxon>Bacillati</taxon>
        <taxon>Saganbacteria</taxon>
    </lineage>
</organism>
<name>A0A2H0XYX8_UNCSA</name>
<evidence type="ECO:0000256" key="5">
    <source>
        <dbReference type="ARBA" id="ARBA00022723"/>
    </source>
</evidence>
<evidence type="ECO:0000259" key="11">
    <source>
        <dbReference type="Pfam" id="PF00266"/>
    </source>
</evidence>
<dbReference type="GO" id="GO:0046872">
    <property type="term" value="F:metal ion binding"/>
    <property type="evidence" value="ECO:0007669"/>
    <property type="project" value="UniProtKB-KW"/>
</dbReference>
<dbReference type="GO" id="GO:0031071">
    <property type="term" value="F:cysteine desulfurase activity"/>
    <property type="evidence" value="ECO:0007669"/>
    <property type="project" value="UniProtKB-EC"/>
</dbReference>
<dbReference type="FunFam" id="3.40.640.10:FF:000084">
    <property type="entry name" value="IscS-like cysteine desulfurase"/>
    <property type="match status" value="1"/>
</dbReference>
<evidence type="ECO:0000256" key="6">
    <source>
        <dbReference type="ARBA" id="ARBA00022898"/>
    </source>
</evidence>
<evidence type="ECO:0000256" key="10">
    <source>
        <dbReference type="RuleBase" id="RU004504"/>
    </source>
</evidence>
<keyword evidence="8" id="KW-0411">Iron-sulfur</keyword>
<dbReference type="InterPro" id="IPR020578">
    <property type="entry name" value="Aminotrans_V_PyrdxlP_BS"/>
</dbReference>
<comment type="catalytic activity">
    <reaction evidence="9">
        <text>(sulfur carrier)-H + L-cysteine = (sulfur carrier)-SH + L-alanine</text>
        <dbReference type="Rhea" id="RHEA:43892"/>
        <dbReference type="Rhea" id="RHEA-COMP:14737"/>
        <dbReference type="Rhea" id="RHEA-COMP:14739"/>
        <dbReference type="ChEBI" id="CHEBI:29917"/>
        <dbReference type="ChEBI" id="CHEBI:35235"/>
        <dbReference type="ChEBI" id="CHEBI:57972"/>
        <dbReference type="ChEBI" id="CHEBI:64428"/>
        <dbReference type="EC" id="2.8.1.7"/>
    </reaction>
</comment>
<comment type="caution">
    <text evidence="12">The sequence shown here is derived from an EMBL/GenBank/DDBJ whole genome shotgun (WGS) entry which is preliminary data.</text>
</comment>
<evidence type="ECO:0000313" key="12">
    <source>
        <dbReference type="EMBL" id="PIS30135.1"/>
    </source>
</evidence>
<dbReference type="PANTHER" id="PTHR11601:SF34">
    <property type="entry name" value="CYSTEINE DESULFURASE"/>
    <property type="match status" value="1"/>
</dbReference>
<dbReference type="AlphaFoldDB" id="A0A2H0XYX8"/>
<feature type="domain" description="Aminotransferase class V" evidence="11">
    <location>
        <begin position="4"/>
        <end position="370"/>
    </location>
</feature>